<feature type="domain" description="Glucose-1-phosphate adenylyltransferase/Bifunctional protein GlmU-like C-terminal hexapeptide" evidence="12">
    <location>
        <begin position="489"/>
        <end position="542"/>
    </location>
</feature>
<evidence type="ECO:0000313" key="14">
    <source>
        <dbReference type="Proteomes" id="UP000041254"/>
    </source>
</evidence>
<dbReference type="PhylomeDB" id="A0A0G4GQT0"/>
<feature type="region of interest" description="Disordered" evidence="10">
    <location>
        <begin position="286"/>
        <end position="324"/>
    </location>
</feature>
<keyword evidence="14" id="KW-1185">Reference proteome</keyword>
<dbReference type="InterPro" id="IPR005835">
    <property type="entry name" value="NTP_transferase_dom"/>
</dbReference>
<dbReference type="InterPro" id="IPR051960">
    <property type="entry name" value="eIF2B_gamma"/>
</dbReference>
<evidence type="ECO:0000256" key="10">
    <source>
        <dbReference type="SAM" id="MobiDB-lite"/>
    </source>
</evidence>
<evidence type="ECO:0000313" key="13">
    <source>
        <dbReference type="EMBL" id="CEM32826.1"/>
    </source>
</evidence>
<dbReference type="AlphaFoldDB" id="A0A0G4GQT0"/>
<evidence type="ECO:0000256" key="5">
    <source>
        <dbReference type="ARBA" id="ARBA00022917"/>
    </source>
</evidence>
<comment type="subcellular location">
    <subcellularLocation>
        <location evidence="1">Cytoplasm</location>
        <location evidence="1">Cytosol</location>
    </subcellularLocation>
</comment>
<evidence type="ECO:0000256" key="6">
    <source>
        <dbReference type="ARBA" id="ARBA00044196"/>
    </source>
</evidence>
<organism evidence="13 14">
    <name type="scientific">Vitrella brassicaformis (strain CCMP3155)</name>
    <dbReference type="NCBI Taxonomy" id="1169540"/>
    <lineage>
        <taxon>Eukaryota</taxon>
        <taxon>Sar</taxon>
        <taxon>Alveolata</taxon>
        <taxon>Colpodellida</taxon>
        <taxon>Vitrellaceae</taxon>
        <taxon>Vitrella</taxon>
    </lineage>
</organism>
<comment type="subunit">
    <text evidence="9">Component of the translation initiation factor 2B (eIF2B) complex which is a heterodecamer of two sets of five different subunits: alpha, beta, gamma, delta and epsilon. Subunits alpha, beta and delta comprise a regulatory subcomplex and subunits epsilon and gamma comprise a catalytic subcomplex. Within the complex, the hexameric regulatory complex resides at the center, with the two heterodimeric catalytic subcomplexes bound on opposite sides.</text>
</comment>
<dbReference type="GO" id="GO:0003743">
    <property type="term" value="F:translation initiation factor activity"/>
    <property type="evidence" value="ECO:0007669"/>
    <property type="project" value="UniProtKB-KW"/>
</dbReference>
<keyword evidence="3" id="KW-0963">Cytoplasm</keyword>
<dbReference type="InterPro" id="IPR029044">
    <property type="entry name" value="Nucleotide-diphossugar_trans"/>
</dbReference>
<dbReference type="SUPFAM" id="SSF53448">
    <property type="entry name" value="Nucleotide-diphospho-sugar transferases"/>
    <property type="match status" value="1"/>
</dbReference>
<dbReference type="GO" id="GO:0002183">
    <property type="term" value="P:cytoplasmic translational initiation"/>
    <property type="evidence" value="ECO:0007669"/>
    <property type="project" value="TreeGrafter"/>
</dbReference>
<sequence>MESASTASATEAAPEDAKLHERYQVVILAGGTGHKLRTFTETCPKALLPIANRPMIWYPMKMVEQYGFQEVIILTRTHMEADIRQALERQQQETADIGVRWEVVAYEDEDELMDTFEALAHLEGHIQKDFFVLSCDLVGDANLRALDGVHRQGGDESRNACSILLGKYVEEPPKGKAPPKPQSKGIKQLVKDNPALCSAVLQYLPSPPAASGVGFEEAPIARVLRITDLEGKNLSDPKTRVCDEGGIMLLNKLAMHTFGCQFLMGTFQDLHVYLFSKSVLSLVRMKEQDDDQDDDEEDDDDDDDLDAGGGGGARGAGEGPRQSPPVKAFVQDIISIKKQLVPFLVRRQHSIDAEQWSGVSDPRAAPPVTHNEHLDANSITLQDAATLKPRGAAEVRAYVQEIFPLDSSHPSRTASVCERVMTKAMYRTLNLKLIGKDNTGLPLWLKPSRADPDQKDTSISKEELRFRSDNLFAPDSFPLLDNPNFSENGIKATKTVFGRNVRVGCKVKVSESVIMDNVTIQDGCSLKGCIVGRGITINQGSVLKNYSAAEGEDIEPGEVWEDKDFNE</sequence>
<dbReference type="GO" id="GO:0005851">
    <property type="term" value="C:eukaryotic translation initiation factor 2B complex"/>
    <property type="evidence" value="ECO:0007669"/>
    <property type="project" value="TreeGrafter"/>
</dbReference>
<evidence type="ECO:0000256" key="7">
    <source>
        <dbReference type="ARBA" id="ARBA00044229"/>
    </source>
</evidence>
<dbReference type="SUPFAM" id="SSF51161">
    <property type="entry name" value="Trimeric LpxA-like enzymes"/>
    <property type="match status" value="1"/>
</dbReference>
<reference evidence="13 14" key="1">
    <citation type="submission" date="2014-11" db="EMBL/GenBank/DDBJ databases">
        <authorList>
            <person name="Zhu J."/>
            <person name="Qi W."/>
            <person name="Song R."/>
        </authorList>
    </citation>
    <scope>NUCLEOTIDE SEQUENCE [LARGE SCALE GENOMIC DNA]</scope>
</reference>
<comment type="similarity">
    <text evidence="2">Belongs to the eIF-2B gamma/epsilon subunits family.</text>
</comment>
<evidence type="ECO:0000259" key="11">
    <source>
        <dbReference type="Pfam" id="PF00483"/>
    </source>
</evidence>
<accession>A0A0G4GQT0</accession>
<dbReference type="InterPro" id="IPR011004">
    <property type="entry name" value="Trimer_LpxA-like_sf"/>
</dbReference>
<dbReference type="Gene3D" id="2.160.10.10">
    <property type="entry name" value="Hexapeptide repeat proteins"/>
    <property type="match status" value="1"/>
</dbReference>
<dbReference type="OrthoDB" id="285674at2759"/>
<dbReference type="InterPro" id="IPR056818">
    <property type="entry name" value="GlmU/GlgC-like_hexapep"/>
</dbReference>
<dbReference type="Proteomes" id="UP000041254">
    <property type="component" value="Unassembled WGS sequence"/>
</dbReference>
<evidence type="ECO:0000256" key="2">
    <source>
        <dbReference type="ARBA" id="ARBA00007878"/>
    </source>
</evidence>
<dbReference type="GO" id="GO:0005829">
    <property type="term" value="C:cytosol"/>
    <property type="evidence" value="ECO:0007669"/>
    <property type="project" value="UniProtKB-SubCell"/>
</dbReference>
<dbReference type="VEuPathDB" id="CryptoDB:Vbra_4581"/>
<evidence type="ECO:0000256" key="8">
    <source>
        <dbReference type="ARBA" id="ARBA00045373"/>
    </source>
</evidence>
<keyword evidence="5" id="KW-0648">Protein biosynthesis</keyword>
<protein>
    <recommendedName>
        <fullName evidence="6">Translation initiation factor eIF2B subunit gamma</fullName>
    </recommendedName>
    <alternativeName>
        <fullName evidence="7">eIF2B GDP-GTP exchange factor subunit gamma</fullName>
    </alternativeName>
</protein>
<comment type="function">
    <text evidence="8">Acts as a component of the translation initiation factor 2B (eIF2B) complex, which catalyzes the exchange of GDP for GTP on the eukaryotic initiation factor 2 (eIF2) complex gamma subunit. Its guanine nucleotide exchange factor activity is repressed when bound to eIF2 complex phosphorylated on the alpha subunit, thereby limiting the amount of methionyl-initiator methionine tRNA available to the ribosome and consequently global translation is repressed.</text>
</comment>
<keyword evidence="4" id="KW-0396">Initiation factor</keyword>
<proteinExistence type="inferred from homology"/>
<feature type="domain" description="Nucleotidyl transferase" evidence="11">
    <location>
        <begin position="25"/>
        <end position="152"/>
    </location>
</feature>
<evidence type="ECO:0000256" key="3">
    <source>
        <dbReference type="ARBA" id="ARBA00022490"/>
    </source>
</evidence>
<dbReference type="GO" id="GO:0005085">
    <property type="term" value="F:guanyl-nucleotide exchange factor activity"/>
    <property type="evidence" value="ECO:0007669"/>
    <property type="project" value="TreeGrafter"/>
</dbReference>
<dbReference type="Gene3D" id="3.90.550.10">
    <property type="entry name" value="Spore Coat Polysaccharide Biosynthesis Protein SpsA, Chain A"/>
    <property type="match status" value="1"/>
</dbReference>
<dbReference type="Pfam" id="PF24894">
    <property type="entry name" value="Hexapep_GlmU"/>
    <property type="match status" value="1"/>
</dbReference>
<name>A0A0G4GQT0_VITBC</name>
<feature type="compositionally biased region" description="Acidic residues" evidence="10">
    <location>
        <begin position="288"/>
        <end position="306"/>
    </location>
</feature>
<feature type="compositionally biased region" description="Gly residues" evidence="10">
    <location>
        <begin position="307"/>
        <end position="318"/>
    </location>
</feature>
<dbReference type="InParanoid" id="A0A0G4GQT0"/>
<dbReference type="EMBL" id="CDMY01000765">
    <property type="protein sequence ID" value="CEM32826.1"/>
    <property type="molecule type" value="Genomic_DNA"/>
</dbReference>
<evidence type="ECO:0000259" key="12">
    <source>
        <dbReference type="Pfam" id="PF24894"/>
    </source>
</evidence>
<evidence type="ECO:0000256" key="9">
    <source>
        <dbReference type="ARBA" id="ARBA00046432"/>
    </source>
</evidence>
<dbReference type="Pfam" id="PF00483">
    <property type="entry name" value="NTP_transferase"/>
    <property type="match status" value="1"/>
</dbReference>
<dbReference type="PANTHER" id="PTHR45989">
    <property type="entry name" value="TRANSLATION INITIATION FACTOR EIF-2B SUBUNIT GAMMA"/>
    <property type="match status" value="1"/>
</dbReference>
<evidence type="ECO:0000256" key="4">
    <source>
        <dbReference type="ARBA" id="ARBA00022540"/>
    </source>
</evidence>
<evidence type="ECO:0000256" key="1">
    <source>
        <dbReference type="ARBA" id="ARBA00004514"/>
    </source>
</evidence>
<dbReference type="PANTHER" id="PTHR45989:SF1">
    <property type="entry name" value="TRANSLATION INITIATION FACTOR EIF-2B SUBUNIT GAMMA"/>
    <property type="match status" value="1"/>
</dbReference>
<dbReference type="STRING" id="1169540.A0A0G4GQT0"/>
<gene>
    <name evidence="13" type="ORF">Vbra_4581</name>
</gene>